<evidence type="ECO:0000256" key="2">
    <source>
        <dbReference type="SAM" id="SignalP"/>
    </source>
</evidence>
<gene>
    <name evidence="3" type="ORF">JQX41_19750</name>
    <name evidence="4" type="ORF">JQX48_19600</name>
</gene>
<dbReference type="EMBL" id="JAFBXF010000016">
    <property type="protein sequence ID" value="MBM2419199.1"/>
    <property type="molecule type" value="Genomic_DNA"/>
</dbReference>
<protein>
    <recommendedName>
        <fullName evidence="7">Transferrin-binding protein B C-lobe/N-lobe beta barrel domain-containing protein</fullName>
    </recommendedName>
</protein>
<dbReference type="RefSeq" id="WP_085628879.1">
    <property type="nucleotide sequence ID" value="NZ_JAFBWU010000016.1"/>
</dbReference>
<evidence type="ECO:0000313" key="3">
    <source>
        <dbReference type="EMBL" id="MBM2414561.1"/>
    </source>
</evidence>
<dbReference type="PROSITE" id="PS51257">
    <property type="entry name" value="PROKAR_LIPOPROTEIN"/>
    <property type="match status" value="1"/>
</dbReference>
<feature type="compositionally biased region" description="Gly residues" evidence="1">
    <location>
        <begin position="30"/>
        <end position="40"/>
    </location>
</feature>
<reference evidence="3 6" key="1">
    <citation type="submission" date="2021-01" db="EMBL/GenBank/DDBJ databases">
        <title>Diatom-associated Roseobacters Show Island Model of Population Structure.</title>
        <authorList>
            <person name="Qu L."/>
            <person name="Feng X."/>
            <person name="Chen Y."/>
            <person name="Li L."/>
            <person name="Wang X."/>
            <person name="Hu Z."/>
            <person name="Wang H."/>
            <person name="Luo H."/>
        </authorList>
    </citation>
    <scope>NUCLEOTIDE SEQUENCE</scope>
    <source>
        <strain evidence="4 6">CC28-63</strain>
        <strain evidence="3">CC28-69</strain>
    </source>
</reference>
<evidence type="ECO:0000313" key="5">
    <source>
        <dbReference type="Proteomes" id="UP000755667"/>
    </source>
</evidence>
<dbReference type="GeneID" id="62640629"/>
<sequence length="380" mass="40364">MTRILLLILCLGFVAACESGGGDVLQTPGTGDGTDGGTDGDGTTDETPISSDRGTPELPPGTTDPTPNSQIVRREEQDEETGGGYATNIRYLNDEGQDEFFVDNIAFDGNNVYTRGDPVTGVAQLGSFAVYEGAETTEDPVTGTALRTFTYRAIYGRSTNGETEFAIVRSGSYVDFGFGGFVYQRNGFDDDGNAVSLVLPEDGDARYTGDYAGIRVFSGRGGLEYVDGDAEMIIDFKDFNEGNRGVALFVSNRRLYDITGTEVTSAYLEALARGDESDDGTPTRSLVPETDAEGNPVLPRIRPVISPDDADANGEVAGEVFEIAEFDNGEVIESGEGTYYAIISGEGAGEVVGVLVMTGNDPRFAGGSYQETGGFIVYRQ</sequence>
<name>A0A9Q2NVG2_9RHOB</name>
<comment type="caution">
    <text evidence="3">The sequence shown here is derived from an EMBL/GenBank/DDBJ whole genome shotgun (WGS) entry which is preliminary data.</text>
</comment>
<organism evidence="3 5">
    <name type="scientific">Marivita cryptomonadis</name>
    <dbReference type="NCBI Taxonomy" id="505252"/>
    <lineage>
        <taxon>Bacteria</taxon>
        <taxon>Pseudomonadati</taxon>
        <taxon>Pseudomonadota</taxon>
        <taxon>Alphaproteobacteria</taxon>
        <taxon>Rhodobacterales</taxon>
        <taxon>Roseobacteraceae</taxon>
        <taxon>Marivita</taxon>
    </lineage>
</organism>
<dbReference type="Proteomes" id="UP000755667">
    <property type="component" value="Unassembled WGS sequence"/>
</dbReference>
<keyword evidence="6" id="KW-1185">Reference proteome</keyword>
<feature type="chain" id="PRO_5040345283" description="Transferrin-binding protein B C-lobe/N-lobe beta barrel domain-containing protein" evidence="2">
    <location>
        <begin position="22"/>
        <end position="380"/>
    </location>
</feature>
<dbReference type="Proteomes" id="UP000809440">
    <property type="component" value="Unassembled WGS sequence"/>
</dbReference>
<dbReference type="OrthoDB" id="7739218at2"/>
<evidence type="ECO:0008006" key="7">
    <source>
        <dbReference type="Google" id="ProtNLM"/>
    </source>
</evidence>
<dbReference type="AlphaFoldDB" id="A0A9Q2NVG2"/>
<proteinExistence type="predicted"/>
<evidence type="ECO:0000313" key="4">
    <source>
        <dbReference type="EMBL" id="MBM2419199.1"/>
    </source>
</evidence>
<evidence type="ECO:0000313" key="6">
    <source>
        <dbReference type="Proteomes" id="UP000809440"/>
    </source>
</evidence>
<feature type="signal peptide" evidence="2">
    <location>
        <begin position="1"/>
        <end position="21"/>
    </location>
</feature>
<evidence type="ECO:0000256" key="1">
    <source>
        <dbReference type="SAM" id="MobiDB-lite"/>
    </source>
</evidence>
<dbReference type="EMBL" id="JAFBXE010000016">
    <property type="protein sequence ID" value="MBM2414561.1"/>
    <property type="molecule type" value="Genomic_DNA"/>
</dbReference>
<accession>A0A9Q2NVG2</accession>
<feature type="region of interest" description="Disordered" evidence="1">
    <location>
        <begin position="273"/>
        <end position="305"/>
    </location>
</feature>
<feature type="region of interest" description="Disordered" evidence="1">
    <location>
        <begin position="22"/>
        <end position="86"/>
    </location>
</feature>
<keyword evidence="2" id="KW-0732">Signal</keyword>